<evidence type="ECO:0000259" key="2">
    <source>
        <dbReference type="PROSITE" id="PS50048"/>
    </source>
</evidence>
<organism evidence="3 4">
    <name type="scientific">Candida maltosa (strain Xu316)</name>
    <name type="common">Yeast</name>
    <dbReference type="NCBI Taxonomy" id="1245528"/>
    <lineage>
        <taxon>Eukaryota</taxon>
        <taxon>Fungi</taxon>
        <taxon>Dikarya</taxon>
        <taxon>Ascomycota</taxon>
        <taxon>Saccharomycotina</taxon>
        <taxon>Pichiomycetes</taxon>
        <taxon>Debaryomycetaceae</taxon>
        <taxon>Candida/Lodderomyces clade</taxon>
        <taxon>Candida</taxon>
    </lineage>
</organism>
<dbReference type="GO" id="GO:0008270">
    <property type="term" value="F:zinc ion binding"/>
    <property type="evidence" value="ECO:0007669"/>
    <property type="project" value="InterPro"/>
</dbReference>
<dbReference type="SMART" id="SM00066">
    <property type="entry name" value="GAL4"/>
    <property type="match status" value="1"/>
</dbReference>
<proteinExistence type="predicted"/>
<reference evidence="3 4" key="1">
    <citation type="submission" date="2013-02" db="EMBL/GenBank/DDBJ databases">
        <title>Genome sequence of Candida maltosa Xu316, a potential industrial strain for xylitol and ethanol production.</title>
        <authorList>
            <person name="Yu J."/>
            <person name="Wang Q."/>
            <person name="Geng X."/>
            <person name="Bao W."/>
            <person name="He P."/>
            <person name="Cai J."/>
        </authorList>
    </citation>
    <scope>NUCLEOTIDE SEQUENCE [LARGE SCALE GENOMIC DNA]</scope>
    <source>
        <strain evidence="4">Xu316</strain>
    </source>
</reference>
<dbReference type="Proteomes" id="UP000011777">
    <property type="component" value="Unassembled WGS sequence"/>
</dbReference>
<dbReference type="AlphaFoldDB" id="M3JZ45"/>
<dbReference type="CDD" id="cd00067">
    <property type="entry name" value="GAL4"/>
    <property type="match status" value="1"/>
</dbReference>
<gene>
    <name evidence="3" type="ORF">G210_1165</name>
</gene>
<feature type="region of interest" description="Disordered" evidence="1">
    <location>
        <begin position="894"/>
        <end position="916"/>
    </location>
</feature>
<feature type="region of interest" description="Disordered" evidence="1">
    <location>
        <begin position="1"/>
        <end position="189"/>
    </location>
</feature>
<evidence type="ECO:0000313" key="4">
    <source>
        <dbReference type="Proteomes" id="UP000011777"/>
    </source>
</evidence>
<protein>
    <recommendedName>
        <fullName evidence="2">Zn(2)-C6 fungal-type domain-containing protein</fullName>
    </recommendedName>
</protein>
<dbReference type="STRING" id="1245528.M3JZ45"/>
<evidence type="ECO:0000256" key="1">
    <source>
        <dbReference type="SAM" id="MobiDB-lite"/>
    </source>
</evidence>
<comment type="caution">
    <text evidence="3">The sequence shown here is derived from an EMBL/GenBank/DDBJ whole genome shotgun (WGS) entry which is preliminary data.</text>
</comment>
<keyword evidence="4" id="KW-1185">Reference proteome</keyword>
<sequence length="1038" mass="118456">MNTPPVNHEHSRSSSSTHNSANNSTPQQLQSHMQQLPPPPPPHSAQAQYQPPRLPQQQGQPPPQQQGPPPPPGMPPYPGNYYQQIPQPNHQPQTPNTIYYANPGYYQPSPNNVPQIQQLPPQPYIRNPSQPLPVPPPGPPGPPPVLGTGTSPVPYPVYSQNQNMEALKEPSKKRPHSQTQPSSRAAATYPRKRALTACDTCRLKKIKCDNVRPSCGSCVRNGNTKCHYRTDDHQKDYSSYDPASLNILSKLDVILNDLKDIKGGGSSSSSTTTTTTTTESASLLRSRFTFDKCIWDMSITSLFKWPFFRKCFNETQKGTDLITQKLINDYDTNNGARNKPRFSLSQSLENYKHLEKLIAQNCSNIINSFFINSYTKVPILDTYEFFDLMEKFQFLLHKVPGMSFLKIIELYVSDDVLPLEIQYIFDVEKVEVPVGFTRSYNKLVHCIPLMLIICALGVLSCSVQLENLTNFKNSSEEAESISIGCFSGTSNFKDIPDSFPRQRRSIAFMLKDYAEVLCHTFPFVLRDNTTTAVQYYLYLSQLHLLANNKLLAQRTNVLASQNMMYFLQKRKHHNFTETKKETIDRVFWTCLKLECELNVELSPHVPLSGITQVEPPSLFPQIPAPLTDQDTSKYSDGVLKLAQKYDDEHTWYYFLTEIAIRKVDNKMFDELYSFESSLHNFWDTPEFSNDKIWISFIKYLNQYNGIINSLSPGIRNFVLQEINVDEIHSRLRKKYEKKQRLGTNEKIENDIFDNLDDFLINDDLLIRAQSETIMFIKTRVIVSKLLLFRPLVYLLLEDKIPLPEIIQAVASVIESSAVNMTNNNNNAALSLNNLNKAESPTSSTGSLSGSFNFLSDTNSSDLEMDYFNLINAPLFYQKQYPDEDFSNFIEYTKKEPTEEDNERPNTPDGSDAEFTIKDMPSTKSRILRVFIQNLISLPKLNIPKLGSHRHPGSWFYLRNLVIGNILQFLLYKKLKSVDLSQLLSLGLKIPPDAFSAVVDLQSIVSSFQYSVILLEYWKEEIPDCEVYLQFIKKILNSL</sequence>
<dbReference type="InterPro" id="IPR036864">
    <property type="entry name" value="Zn2-C6_fun-type_DNA-bd_sf"/>
</dbReference>
<feature type="compositionally biased region" description="Low complexity" evidence="1">
    <location>
        <begin position="13"/>
        <end position="35"/>
    </location>
</feature>
<dbReference type="PANTHER" id="PTHR47785">
    <property type="entry name" value="ZN(II)2CYS6 TRANSCRIPTION FACTOR (EUROFUNG)-RELATED-RELATED"/>
    <property type="match status" value="1"/>
</dbReference>
<evidence type="ECO:0000313" key="3">
    <source>
        <dbReference type="EMBL" id="EMG48280.1"/>
    </source>
</evidence>
<dbReference type="InterPro" id="IPR001138">
    <property type="entry name" value="Zn2Cys6_DnaBD"/>
</dbReference>
<dbReference type="HOGENOM" id="CLU_011023_0_0_1"/>
<dbReference type="PANTHER" id="PTHR47785:SF5">
    <property type="entry name" value="ZN(II)2CYS6 TRANSCRIPTION FACTOR (EUROFUNG)"/>
    <property type="match status" value="1"/>
</dbReference>
<dbReference type="OrthoDB" id="4356994at2759"/>
<feature type="compositionally biased region" description="Low complexity" evidence="1">
    <location>
        <begin position="44"/>
        <end position="59"/>
    </location>
</feature>
<accession>M3JZ45</accession>
<name>M3JZ45_CANMX</name>
<dbReference type="GO" id="GO:0000981">
    <property type="term" value="F:DNA-binding transcription factor activity, RNA polymerase II-specific"/>
    <property type="evidence" value="ECO:0007669"/>
    <property type="project" value="InterPro"/>
</dbReference>
<dbReference type="eggNOG" id="ENOG502QR47">
    <property type="taxonomic scope" value="Eukaryota"/>
</dbReference>
<dbReference type="Gene3D" id="4.10.240.10">
    <property type="entry name" value="Zn(2)-C6 fungal-type DNA-binding domain"/>
    <property type="match status" value="1"/>
</dbReference>
<dbReference type="PROSITE" id="PS50048">
    <property type="entry name" value="ZN2_CY6_FUNGAL_2"/>
    <property type="match status" value="1"/>
</dbReference>
<dbReference type="EMBL" id="AOGT01001168">
    <property type="protein sequence ID" value="EMG48280.1"/>
    <property type="molecule type" value="Genomic_DNA"/>
</dbReference>
<feature type="domain" description="Zn(2)-C6 fungal-type" evidence="2">
    <location>
        <begin position="197"/>
        <end position="228"/>
    </location>
</feature>
<feature type="compositionally biased region" description="Low complexity" evidence="1">
    <location>
        <begin position="79"/>
        <end position="98"/>
    </location>
</feature>
<dbReference type="PROSITE" id="PS00463">
    <property type="entry name" value="ZN2_CY6_FUNGAL_1"/>
    <property type="match status" value="1"/>
</dbReference>
<feature type="compositionally biased region" description="Pro residues" evidence="1">
    <location>
        <begin position="60"/>
        <end position="78"/>
    </location>
</feature>
<dbReference type="SUPFAM" id="SSF57701">
    <property type="entry name" value="Zn2/Cys6 DNA-binding domain"/>
    <property type="match status" value="1"/>
</dbReference>
<dbReference type="InterPro" id="IPR053181">
    <property type="entry name" value="EcdB-like_regulator"/>
</dbReference>
<dbReference type="OMA" id="CHYRTDD"/>
<feature type="compositionally biased region" description="Pro residues" evidence="1">
    <location>
        <begin position="130"/>
        <end position="145"/>
    </location>
</feature>
<dbReference type="Pfam" id="PF00172">
    <property type="entry name" value="Zn_clus"/>
    <property type="match status" value="1"/>
</dbReference>